<feature type="active site" description="Acyl-thioester intermediate" evidence="11">
    <location>
        <position position="108"/>
    </location>
</feature>
<dbReference type="GO" id="GO:0010124">
    <property type="term" value="P:phenylacetate catabolic process"/>
    <property type="evidence" value="ECO:0007669"/>
    <property type="project" value="TreeGrafter"/>
</dbReference>
<dbReference type="PROSITE" id="PS00737">
    <property type="entry name" value="THIOLASE_2"/>
    <property type="match status" value="1"/>
</dbReference>
<evidence type="ECO:0000256" key="6">
    <source>
        <dbReference type="ARBA" id="ARBA00022946"/>
    </source>
</evidence>
<evidence type="ECO:0000313" key="16">
    <source>
        <dbReference type="EMBL" id="AAK26620.1"/>
    </source>
</evidence>
<evidence type="ECO:0000256" key="11">
    <source>
        <dbReference type="PIRSR" id="PIRSR000429-1"/>
    </source>
</evidence>
<evidence type="ECO:0000256" key="10">
    <source>
        <dbReference type="ARBA" id="ARBA00047605"/>
    </source>
</evidence>
<proteinExistence type="evidence at transcript level"/>
<feature type="active site" description="Proton acceptor" evidence="11">
    <location>
        <position position="394"/>
    </location>
</feature>
<evidence type="ECO:0000313" key="15">
    <source>
        <dbReference type="EMBL" id="AAK26619.1"/>
    </source>
</evidence>
<sequence length="409" mass="42532">MSIQQASTSSAKAAILQKNDNDVVIVCAVRSAITKGRKGGFKDTKPELILSHVLRAAYSKISLDPKLIEDIAVGNVLPPGGGASAARMAALHAGIPVETSINTVNRQCSSGLTAINQIANQIRAGQIDIGIGAGVESMTHGFGSRAAPEVSDEVLSNQDAEDCLLPMGITSENVAADYHIPRSTQDAFSAKSFQKAAAANKAGKFKSEIVPILAKWIDPKTEEVKEVLVNEDDGIREGVTAESLAKIKPAFKKDGVTHAGNASQVSDGAAAIILARRSVATRLGLPILGKFVNASTIGVPPRIMGVGPAYAIPRVLKLTGLSLDDVDFFEINEAFASQALFSIDTLKIAHEKVNLNGGAIALGHPLGCTGARQVATGLNIAKQTGGRVFVTSMCIGSGMGMAAVFVSEQ</sequence>
<evidence type="ECO:0000259" key="14">
    <source>
        <dbReference type="Pfam" id="PF02803"/>
    </source>
</evidence>
<feature type="active site" description="Proton acceptor" evidence="11">
    <location>
        <position position="364"/>
    </location>
</feature>
<feature type="domain" description="Thiolase C-terminal" evidence="14">
    <location>
        <begin position="286"/>
        <end position="405"/>
    </location>
</feature>
<keyword evidence="9 12" id="KW-0012">Acyltransferase</keyword>
<evidence type="ECO:0000256" key="4">
    <source>
        <dbReference type="ARBA" id="ARBA00022679"/>
    </source>
</evidence>
<dbReference type="PANTHER" id="PTHR43853:SF8">
    <property type="entry name" value="3-KETOACYL-COA THIOLASE, PEROXISOMAL"/>
    <property type="match status" value="1"/>
</dbReference>
<dbReference type="GO" id="GO:0003988">
    <property type="term" value="F:acetyl-CoA C-acyltransferase activity"/>
    <property type="evidence" value="ECO:0007669"/>
    <property type="project" value="UniProtKB-EC"/>
</dbReference>
<keyword evidence="6" id="KW-0809">Transit peptide</keyword>
<dbReference type="PIRSF" id="PIRSF000429">
    <property type="entry name" value="Ac-CoA_Ac_transf"/>
    <property type="match status" value="1"/>
</dbReference>
<keyword evidence="4 12" id="KW-0808">Transferase</keyword>
<dbReference type="InterPro" id="IPR020616">
    <property type="entry name" value="Thiolase_N"/>
</dbReference>
<evidence type="ECO:0000256" key="7">
    <source>
        <dbReference type="ARBA" id="ARBA00023098"/>
    </source>
</evidence>
<dbReference type="GO" id="GO:0005777">
    <property type="term" value="C:peroxisome"/>
    <property type="evidence" value="ECO:0007669"/>
    <property type="project" value="UniProtKB-SubCell"/>
</dbReference>
<dbReference type="InterPro" id="IPR050215">
    <property type="entry name" value="Thiolase-like_sf_Thiolase"/>
</dbReference>
<dbReference type="Pfam" id="PF02803">
    <property type="entry name" value="Thiolase_C"/>
    <property type="match status" value="1"/>
</dbReference>
<evidence type="ECO:0000256" key="9">
    <source>
        <dbReference type="ARBA" id="ARBA00023315"/>
    </source>
</evidence>
<comment type="subcellular location">
    <subcellularLocation>
        <location evidence="1">Peroxisome</location>
    </subcellularLocation>
</comment>
<evidence type="ECO:0000256" key="3">
    <source>
        <dbReference type="ARBA" id="ARBA00010982"/>
    </source>
</evidence>
<dbReference type="PANTHER" id="PTHR43853">
    <property type="entry name" value="3-KETOACYL-COA THIOLASE, PEROXISOMAL"/>
    <property type="match status" value="1"/>
</dbReference>
<evidence type="ECO:0000256" key="8">
    <source>
        <dbReference type="ARBA" id="ARBA00023140"/>
    </source>
</evidence>
<evidence type="ECO:0000256" key="12">
    <source>
        <dbReference type="RuleBase" id="RU003557"/>
    </source>
</evidence>
<dbReference type="InterPro" id="IPR002155">
    <property type="entry name" value="Thiolase"/>
</dbReference>
<protein>
    <submittedName>
        <fullName evidence="16">Acetyl-CoA acetyl transferase</fullName>
    </submittedName>
</protein>
<dbReference type="GO" id="GO:0006635">
    <property type="term" value="P:fatty acid beta-oxidation"/>
    <property type="evidence" value="ECO:0007669"/>
    <property type="project" value="TreeGrafter"/>
</dbReference>
<accession>Q9C0M0</accession>
<keyword evidence="7" id="KW-0443">Lipid metabolism</keyword>
<dbReference type="InterPro" id="IPR016039">
    <property type="entry name" value="Thiolase-like"/>
</dbReference>
<comment type="pathway">
    <text evidence="2">Lipid metabolism; fatty acid metabolism.</text>
</comment>
<dbReference type="AlphaFoldDB" id="Q9C0M0"/>
<evidence type="ECO:0000256" key="2">
    <source>
        <dbReference type="ARBA" id="ARBA00004872"/>
    </source>
</evidence>
<evidence type="ECO:0000256" key="1">
    <source>
        <dbReference type="ARBA" id="ARBA00004275"/>
    </source>
</evidence>
<dbReference type="InterPro" id="IPR020617">
    <property type="entry name" value="Thiolase_C"/>
</dbReference>
<evidence type="ECO:0000256" key="5">
    <source>
        <dbReference type="ARBA" id="ARBA00022832"/>
    </source>
</evidence>
<dbReference type="NCBIfam" id="TIGR01930">
    <property type="entry name" value="AcCoA-C-Actrans"/>
    <property type="match status" value="1"/>
</dbReference>
<keyword evidence="5" id="KW-0276">Fatty acid metabolism</keyword>
<dbReference type="InterPro" id="IPR020613">
    <property type="entry name" value="Thiolase_CS"/>
</dbReference>
<reference evidence="15" key="1">
    <citation type="submission" date="2001-01" db="EMBL/GenBank/DDBJ databases">
        <title>Acetyl-CoA acetyl transferase from Laccaria bicolor.</title>
        <authorList>
            <person name="Hiremath S."/>
        </authorList>
    </citation>
    <scope>NUCLEOTIDE SEQUENCE</scope>
</reference>
<dbReference type="SUPFAM" id="SSF53901">
    <property type="entry name" value="Thiolase-like"/>
    <property type="match status" value="2"/>
</dbReference>
<comment type="similarity">
    <text evidence="3 12">Belongs to the thiolase-like superfamily. Thiolase family.</text>
</comment>
<comment type="catalytic activity">
    <reaction evidence="10">
        <text>an acyl-CoA + acetyl-CoA = a 3-oxoacyl-CoA + CoA</text>
        <dbReference type="Rhea" id="RHEA:21564"/>
        <dbReference type="ChEBI" id="CHEBI:57287"/>
        <dbReference type="ChEBI" id="CHEBI:57288"/>
        <dbReference type="ChEBI" id="CHEBI:58342"/>
        <dbReference type="ChEBI" id="CHEBI:90726"/>
        <dbReference type="EC" id="2.3.1.16"/>
    </reaction>
</comment>
<dbReference type="Gene3D" id="3.40.47.10">
    <property type="match status" value="2"/>
</dbReference>
<reference evidence="16" key="2">
    <citation type="submission" date="2001-01" db="EMBL/GenBank/DDBJ databases">
        <title>Genomic sequence of acetyl-CoA acetyl transferase from a symbiotic ectomycorrhizal fungus Laccaria bicolor.</title>
        <authorList>
            <person name="Hiremath S."/>
        </authorList>
    </citation>
    <scope>NUCLEOTIDE SEQUENCE</scope>
</reference>
<dbReference type="CDD" id="cd00751">
    <property type="entry name" value="thiolase"/>
    <property type="match status" value="1"/>
</dbReference>
<feature type="domain" description="Thiolase N-terminal" evidence="13">
    <location>
        <begin position="23"/>
        <end position="277"/>
    </location>
</feature>
<name>Q9C0M0_LACBI</name>
<dbReference type="InterPro" id="IPR020615">
    <property type="entry name" value="Thiolase_acyl_enz_int_AS"/>
</dbReference>
<dbReference type="EMBL" id="AF340026">
    <property type="protein sequence ID" value="AAK26619.1"/>
    <property type="molecule type" value="mRNA"/>
</dbReference>
<keyword evidence="8" id="KW-0576">Peroxisome</keyword>
<dbReference type="Pfam" id="PF00108">
    <property type="entry name" value="Thiolase_N"/>
    <property type="match status" value="1"/>
</dbReference>
<organism evidence="16">
    <name type="scientific">Laccaria bicolor</name>
    <name type="common">Bicoloured deceiver</name>
    <name type="synonym">Laccaria laccata var. bicolor</name>
    <dbReference type="NCBI Taxonomy" id="29883"/>
    <lineage>
        <taxon>Eukaryota</taxon>
        <taxon>Fungi</taxon>
        <taxon>Dikarya</taxon>
        <taxon>Basidiomycota</taxon>
        <taxon>Agaricomycotina</taxon>
        <taxon>Agaricomycetes</taxon>
        <taxon>Agaricomycetidae</taxon>
        <taxon>Agaricales</taxon>
        <taxon>Agaricineae</taxon>
        <taxon>Hydnangiaceae</taxon>
        <taxon>Laccaria</taxon>
    </lineage>
</organism>
<dbReference type="PROSITE" id="PS00098">
    <property type="entry name" value="THIOLASE_1"/>
    <property type="match status" value="1"/>
</dbReference>
<dbReference type="EMBL" id="AF340027">
    <property type="protein sequence ID" value="AAK26620.1"/>
    <property type="molecule type" value="Genomic_DNA"/>
</dbReference>
<evidence type="ECO:0000259" key="13">
    <source>
        <dbReference type="Pfam" id="PF00108"/>
    </source>
</evidence>